<protein>
    <submittedName>
        <fullName evidence="2">Uncharacterized protein</fullName>
    </submittedName>
</protein>
<feature type="region of interest" description="Disordered" evidence="1">
    <location>
        <begin position="1"/>
        <end position="42"/>
    </location>
</feature>
<proteinExistence type="predicted"/>
<gene>
    <name evidence="2" type="ORF">GCM10009654_51480</name>
</gene>
<sequence>MSGIRVGKPQAKPDTPAHVRGMRQGNRGPYRRQPGHHMDGTADARRATGIHWKKHNAVAKTMPSIPPG</sequence>
<evidence type="ECO:0000313" key="3">
    <source>
        <dbReference type="Proteomes" id="UP001501371"/>
    </source>
</evidence>
<organism evidence="2 3">
    <name type="scientific">Streptomyces hebeiensis</name>
    <dbReference type="NCBI Taxonomy" id="229486"/>
    <lineage>
        <taxon>Bacteria</taxon>
        <taxon>Bacillati</taxon>
        <taxon>Actinomycetota</taxon>
        <taxon>Actinomycetes</taxon>
        <taxon>Kitasatosporales</taxon>
        <taxon>Streptomycetaceae</taxon>
        <taxon>Streptomyces</taxon>
    </lineage>
</organism>
<comment type="caution">
    <text evidence="2">The sequence shown here is derived from an EMBL/GenBank/DDBJ whole genome shotgun (WGS) entry which is preliminary data.</text>
</comment>
<accession>A0ABN1V0L1</accession>
<keyword evidence="3" id="KW-1185">Reference proteome</keyword>
<evidence type="ECO:0000313" key="2">
    <source>
        <dbReference type="EMBL" id="GAA1187592.1"/>
    </source>
</evidence>
<reference evidence="2 3" key="1">
    <citation type="journal article" date="2019" name="Int. J. Syst. Evol. Microbiol.">
        <title>The Global Catalogue of Microorganisms (GCM) 10K type strain sequencing project: providing services to taxonomists for standard genome sequencing and annotation.</title>
        <authorList>
            <consortium name="The Broad Institute Genomics Platform"/>
            <consortium name="The Broad Institute Genome Sequencing Center for Infectious Disease"/>
            <person name="Wu L."/>
            <person name="Ma J."/>
        </authorList>
    </citation>
    <scope>NUCLEOTIDE SEQUENCE [LARGE SCALE GENOMIC DNA]</scope>
    <source>
        <strain evidence="2 3">JCM 12696</strain>
    </source>
</reference>
<dbReference type="EMBL" id="BAAAKV010000053">
    <property type="protein sequence ID" value="GAA1187592.1"/>
    <property type="molecule type" value="Genomic_DNA"/>
</dbReference>
<evidence type="ECO:0000256" key="1">
    <source>
        <dbReference type="SAM" id="MobiDB-lite"/>
    </source>
</evidence>
<dbReference type="RefSeq" id="WP_030740999.1">
    <property type="nucleotide sequence ID" value="NZ_BAAAKV010000053.1"/>
</dbReference>
<name>A0ABN1V0L1_9ACTN</name>
<dbReference type="Proteomes" id="UP001501371">
    <property type="component" value="Unassembled WGS sequence"/>
</dbReference>